<dbReference type="PANTHER" id="PTHR35175">
    <property type="entry name" value="DUF1289 DOMAIN-CONTAINING PROTEIN"/>
    <property type="match status" value="1"/>
</dbReference>
<protein>
    <recommendedName>
        <fullName evidence="4">DUF1289 domain-containing protein</fullName>
    </recommendedName>
</protein>
<dbReference type="OrthoDB" id="9811423at2"/>
<dbReference type="Pfam" id="PF06945">
    <property type="entry name" value="DUF1289"/>
    <property type="match status" value="1"/>
</dbReference>
<dbReference type="InterPro" id="IPR010710">
    <property type="entry name" value="DUF1289"/>
</dbReference>
<evidence type="ECO:0008006" key="4">
    <source>
        <dbReference type="Google" id="ProtNLM"/>
    </source>
</evidence>
<dbReference type="PANTHER" id="PTHR35175:SF2">
    <property type="entry name" value="DUF1289 DOMAIN-CONTAINING PROTEIN"/>
    <property type="match status" value="1"/>
</dbReference>
<evidence type="ECO:0000256" key="1">
    <source>
        <dbReference type="SAM" id="MobiDB-lite"/>
    </source>
</evidence>
<sequence length="76" mass="8885">MTDDLWRRDEIESPCTNICQIHPGARICIGCLRTGEEIAAWSRLSAERRREIMADLPSRAPRLRDPANRPSRRRER</sequence>
<evidence type="ECO:0000313" key="2">
    <source>
        <dbReference type="EMBL" id="SDX52302.1"/>
    </source>
</evidence>
<reference evidence="2 3" key="1">
    <citation type="submission" date="2016-10" db="EMBL/GenBank/DDBJ databases">
        <authorList>
            <person name="de Groot N.N."/>
        </authorList>
    </citation>
    <scope>NUCLEOTIDE SEQUENCE [LARGE SCALE GENOMIC DNA]</scope>
    <source>
        <strain evidence="2 3">DSM 17890</strain>
    </source>
</reference>
<evidence type="ECO:0000313" key="3">
    <source>
        <dbReference type="Proteomes" id="UP000199118"/>
    </source>
</evidence>
<proteinExistence type="predicted"/>
<dbReference type="Proteomes" id="UP000199118">
    <property type="component" value="Unassembled WGS sequence"/>
</dbReference>
<dbReference type="EMBL" id="FNMZ01000006">
    <property type="protein sequence ID" value="SDX52302.1"/>
    <property type="molecule type" value="Genomic_DNA"/>
</dbReference>
<organism evidence="2 3">
    <name type="scientific">Albimonas donghaensis</name>
    <dbReference type="NCBI Taxonomy" id="356660"/>
    <lineage>
        <taxon>Bacteria</taxon>
        <taxon>Pseudomonadati</taxon>
        <taxon>Pseudomonadota</taxon>
        <taxon>Alphaproteobacteria</taxon>
        <taxon>Rhodobacterales</taxon>
        <taxon>Paracoccaceae</taxon>
        <taxon>Albimonas</taxon>
    </lineage>
</organism>
<accession>A0A1H3CDN9</accession>
<name>A0A1H3CDN9_9RHOB</name>
<dbReference type="AlphaFoldDB" id="A0A1H3CDN9"/>
<keyword evidence="3" id="KW-1185">Reference proteome</keyword>
<dbReference type="STRING" id="356660.SAMN05444336_10671"/>
<gene>
    <name evidence="2" type="ORF">SAMN05444336_10671</name>
</gene>
<feature type="region of interest" description="Disordered" evidence="1">
    <location>
        <begin position="55"/>
        <end position="76"/>
    </location>
</feature>
<dbReference type="RefSeq" id="WP_092683526.1">
    <property type="nucleotide sequence ID" value="NZ_FNMZ01000006.1"/>
</dbReference>